<name>E3HDF0_ILYPC</name>
<dbReference type="NCBIfam" id="TIGR00160">
    <property type="entry name" value="MGSA"/>
    <property type="match status" value="1"/>
</dbReference>
<feature type="binding site" evidence="1">
    <location>
        <position position="13"/>
    </location>
    <ligand>
        <name>substrate</name>
    </ligand>
</feature>
<dbReference type="RefSeq" id="WP_013389205.1">
    <property type="nucleotide sequence ID" value="NC_014633.1"/>
</dbReference>
<evidence type="ECO:0000313" key="4">
    <source>
        <dbReference type="EMBL" id="ADO84553.1"/>
    </source>
</evidence>
<dbReference type="AlphaFoldDB" id="E3HDF0"/>
<keyword evidence="4" id="KW-0614">Plasmid</keyword>
<feature type="active site" description="Proton donor/acceptor" evidence="1 2">
    <location>
        <position position="61"/>
    </location>
</feature>
<keyword evidence="1 4" id="KW-0456">Lyase</keyword>
<dbReference type="PROSITE" id="PS01335">
    <property type="entry name" value="METHYLGLYOXAL_SYNTH"/>
    <property type="match status" value="1"/>
</dbReference>
<feature type="binding site" evidence="1">
    <location>
        <begin position="35"/>
        <end position="38"/>
    </location>
    <ligand>
        <name>substrate</name>
    </ligand>
</feature>
<dbReference type="PANTHER" id="PTHR30492:SF0">
    <property type="entry name" value="METHYLGLYOXAL SYNTHASE"/>
    <property type="match status" value="1"/>
</dbReference>
<dbReference type="Gene3D" id="3.40.50.1380">
    <property type="entry name" value="Methylglyoxal synthase-like domain"/>
    <property type="match status" value="1"/>
</dbReference>
<dbReference type="EMBL" id="CP002282">
    <property type="protein sequence ID" value="ADO84553.1"/>
    <property type="molecule type" value="Genomic_DNA"/>
</dbReference>
<reference evidence="4 5" key="1">
    <citation type="journal article" date="2010" name="Stand. Genomic Sci.">
        <title>Complete genome sequence of Ilyobacter polytropus type strain (CuHbu1).</title>
        <authorList>
            <person name="Sikorski J."/>
            <person name="Chertkov O."/>
            <person name="Lapidus A."/>
            <person name="Nolan M."/>
            <person name="Lucas S."/>
            <person name="Del Rio T.G."/>
            <person name="Tice H."/>
            <person name="Cheng J.F."/>
            <person name="Tapia R."/>
            <person name="Han C."/>
            <person name="Goodwin L."/>
            <person name="Pitluck S."/>
            <person name="Liolios K."/>
            <person name="Ivanova N."/>
            <person name="Mavromatis K."/>
            <person name="Mikhailova N."/>
            <person name="Pati A."/>
            <person name="Chen A."/>
            <person name="Palaniappan K."/>
            <person name="Land M."/>
            <person name="Hauser L."/>
            <person name="Chang Y.J."/>
            <person name="Jeffries C.D."/>
            <person name="Brambilla E."/>
            <person name="Yasawong M."/>
            <person name="Rohde M."/>
            <person name="Pukall R."/>
            <person name="Spring S."/>
            <person name="Goker M."/>
            <person name="Woyke T."/>
            <person name="Bristow J."/>
            <person name="Eisen J.A."/>
            <person name="Markowitz V."/>
            <person name="Hugenholtz P."/>
            <person name="Kyrpides N.C."/>
            <person name="Klenk H.P."/>
        </authorList>
    </citation>
    <scope>NUCLEOTIDE SEQUENCE [LARGE SCALE GENOMIC DNA]</scope>
    <source>
        <strain evidence="5">ATCC 51220 / DSM 2926 / LMG 16218 / CuHBu1</strain>
        <plasmid evidence="5">pILYOP01</plasmid>
    </source>
</reference>
<dbReference type="GO" id="GO:0005829">
    <property type="term" value="C:cytosol"/>
    <property type="evidence" value="ECO:0007669"/>
    <property type="project" value="TreeGrafter"/>
</dbReference>
<dbReference type="OrthoDB" id="9787147at2"/>
<dbReference type="InterPro" id="IPR011607">
    <property type="entry name" value="MGS-like_dom"/>
</dbReference>
<proteinExistence type="inferred from homology"/>
<dbReference type="SMART" id="SM00851">
    <property type="entry name" value="MGS"/>
    <property type="match status" value="1"/>
</dbReference>
<dbReference type="PIRSF" id="PIRSF006614">
    <property type="entry name" value="Methylglyox_syn"/>
    <property type="match status" value="1"/>
</dbReference>
<accession>E3HDF0</accession>
<organism evidence="4 5">
    <name type="scientific">Ilyobacter polytropus (strain ATCC 51220 / DSM 2926 / LMG 16218 / CuHBu1)</name>
    <dbReference type="NCBI Taxonomy" id="572544"/>
    <lineage>
        <taxon>Bacteria</taxon>
        <taxon>Fusobacteriati</taxon>
        <taxon>Fusobacteriota</taxon>
        <taxon>Fusobacteriia</taxon>
        <taxon>Fusobacteriales</taxon>
        <taxon>Fusobacteriaceae</taxon>
        <taxon>Ilyobacter</taxon>
    </lineage>
</organism>
<evidence type="ECO:0000256" key="1">
    <source>
        <dbReference type="HAMAP-Rule" id="MF_00549"/>
    </source>
</evidence>
<comment type="catalytic activity">
    <reaction evidence="1">
        <text>dihydroxyacetone phosphate = methylglyoxal + phosphate</text>
        <dbReference type="Rhea" id="RHEA:17937"/>
        <dbReference type="ChEBI" id="CHEBI:17158"/>
        <dbReference type="ChEBI" id="CHEBI:43474"/>
        <dbReference type="ChEBI" id="CHEBI:57642"/>
        <dbReference type="EC" id="4.2.3.3"/>
    </reaction>
</comment>
<feature type="binding site" evidence="1">
    <location>
        <position position="88"/>
    </location>
    <ligand>
        <name>substrate</name>
    </ligand>
</feature>
<dbReference type="HAMAP" id="MF_00549">
    <property type="entry name" value="Methylglyoxal_synth"/>
    <property type="match status" value="1"/>
</dbReference>
<geneLocation type="plasmid" evidence="4 5">
    <name>pILYOP01</name>
</geneLocation>
<feature type="domain" description="MGS-like" evidence="3">
    <location>
        <begin position="1"/>
        <end position="124"/>
    </location>
</feature>
<dbReference type="PROSITE" id="PS51855">
    <property type="entry name" value="MGS"/>
    <property type="match status" value="1"/>
</dbReference>
<dbReference type="HOGENOM" id="CLU_120420_1_0_0"/>
<evidence type="ECO:0000259" key="3">
    <source>
        <dbReference type="PROSITE" id="PS51855"/>
    </source>
</evidence>
<dbReference type="Proteomes" id="UP000006875">
    <property type="component" value="Plasmid pILYOP01"/>
</dbReference>
<dbReference type="SUPFAM" id="SSF52335">
    <property type="entry name" value="Methylglyoxal synthase-like"/>
    <property type="match status" value="1"/>
</dbReference>
<dbReference type="GO" id="GO:0019242">
    <property type="term" value="P:methylglyoxal biosynthetic process"/>
    <property type="evidence" value="ECO:0007669"/>
    <property type="project" value="UniProtKB-UniRule"/>
</dbReference>
<feature type="binding site" evidence="1">
    <location>
        <begin position="55"/>
        <end position="56"/>
    </location>
    <ligand>
        <name>substrate</name>
    </ligand>
</feature>
<comment type="similarity">
    <text evidence="1">Belongs to the methylglyoxal synthase family.</text>
</comment>
<comment type="function">
    <text evidence="1">Catalyzes the formation of methylglyoxal from dihydroxyacetone phosphate.</text>
</comment>
<gene>
    <name evidence="1" type="primary">mgsA</name>
    <name evidence="4" type="ordered locus">Ilyop_2798</name>
</gene>
<dbReference type="Pfam" id="PF02142">
    <property type="entry name" value="MGS"/>
    <property type="match status" value="1"/>
</dbReference>
<dbReference type="GO" id="GO:0008929">
    <property type="term" value="F:methylglyoxal synthase activity"/>
    <property type="evidence" value="ECO:0007669"/>
    <property type="project" value="UniProtKB-UniRule"/>
</dbReference>
<protein>
    <recommendedName>
        <fullName evidence="1">Methylglyoxal synthase</fullName>
        <shortName evidence="1">MGS</shortName>
        <ecNumber evidence="1">4.2.3.3</ecNumber>
    </recommendedName>
</protein>
<dbReference type="NCBIfam" id="NF003559">
    <property type="entry name" value="PRK05234.1"/>
    <property type="match status" value="1"/>
</dbReference>
<dbReference type="InterPro" id="IPR018148">
    <property type="entry name" value="Methylglyoxal_synth_AS"/>
</dbReference>
<feature type="binding site" evidence="1">
    <location>
        <position position="9"/>
    </location>
    <ligand>
        <name>substrate</name>
    </ligand>
</feature>
<dbReference type="EC" id="4.2.3.3" evidence="1"/>
<dbReference type="InterPro" id="IPR036914">
    <property type="entry name" value="MGS-like_dom_sf"/>
</dbReference>
<dbReference type="PANTHER" id="PTHR30492">
    <property type="entry name" value="METHYLGLYOXAL SYNTHASE"/>
    <property type="match status" value="1"/>
</dbReference>
<dbReference type="InterPro" id="IPR004363">
    <property type="entry name" value="Methylgl_synth"/>
</dbReference>
<sequence>MERIALIAHDKKKDDLVDFVKKHRDFFEKFELVSTGTTGGRIIQATDLKVHRYLSGPLGGDQQIGSDIANEKIKVVFFFRDPLTSQPHEPDVQALIRLCDVHKIPVATNKRTAELLINALINEI</sequence>
<evidence type="ECO:0000313" key="5">
    <source>
        <dbReference type="Proteomes" id="UP000006875"/>
    </source>
</evidence>
<evidence type="ECO:0000256" key="2">
    <source>
        <dbReference type="PIRSR" id="PIRSR006614-1"/>
    </source>
</evidence>
<keyword evidence="5" id="KW-1185">Reference proteome</keyword>
<dbReference type="KEGG" id="ipo:Ilyop_2798"/>
<dbReference type="CDD" id="cd01422">
    <property type="entry name" value="MGS"/>
    <property type="match status" value="1"/>
</dbReference>